<dbReference type="InterPro" id="IPR001584">
    <property type="entry name" value="Integrase_cat-core"/>
</dbReference>
<dbReference type="InterPro" id="IPR036397">
    <property type="entry name" value="RNaseH_sf"/>
</dbReference>
<name>A0A7J6NT86_PEROL</name>
<feature type="compositionally biased region" description="Pro residues" evidence="1">
    <location>
        <begin position="471"/>
        <end position="486"/>
    </location>
</feature>
<dbReference type="PROSITE" id="PS50994">
    <property type="entry name" value="INTEGRASE"/>
    <property type="match status" value="1"/>
</dbReference>
<comment type="caution">
    <text evidence="3">The sequence shown here is derived from an EMBL/GenBank/DDBJ whole genome shotgun (WGS) entry which is preliminary data.</text>
</comment>
<organism evidence="3 4">
    <name type="scientific">Perkinsus olseni</name>
    <name type="common">Perkinsus atlanticus</name>
    <dbReference type="NCBI Taxonomy" id="32597"/>
    <lineage>
        <taxon>Eukaryota</taxon>
        <taxon>Sar</taxon>
        <taxon>Alveolata</taxon>
        <taxon>Perkinsozoa</taxon>
        <taxon>Perkinsea</taxon>
        <taxon>Perkinsida</taxon>
        <taxon>Perkinsidae</taxon>
        <taxon>Perkinsus</taxon>
    </lineage>
</organism>
<dbReference type="Gene3D" id="1.10.340.70">
    <property type="match status" value="1"/>
</dbReference>
<dbReference type="InterPro" id="IPR041588">
    <property type="entry name" value="Integrase_H2C2"/>
</dbReference>
<evidence type="ECO:0000259" key="2">
    <source>
        <dbReference type="PROSITE" id="PS50994"/>
    </source>
</evidence>
<feature type="domain" description="Integrase catalytic" evidence="2">
    <location>
        <begin position="137"/>
        <end position="314"/>
    </location>
</feature>
<reference evidence="3 4" key="1">
    <citation type="submission" date="2020-04" db="EMBL/GenBank/DDBJ databases">
        <title>Perkinsus olseni comparative genomics.</title>
        <authorList>
            <person name="Bogema D.R."/>
        </authorList>
    </citation>
    <scope>NUCLEOTIDE SEQUENCE [LARGE SCALE GENOMIC DNA]</scope>
    <source>
        <strain evidence="3">00978-12</strain>
    </source>
</reference>
<protein>
    <recommendedName>
        <fullName evidence="2">Integrase catalytic domain-containing protein</fullName>
    </recommendedName>
</protein>
<dbReference type="GO" id="GO:0003676">
    <property type="term" value="F:nucleic acid binding"/>
    <property type="evidence" value="ECO:0007669"/>
    <property type="project" value="InterPro"/>
</dbReference>
<dbReference type="InterPro" id="IPR012337">
    <property type="entry name" value="RNaseH-like_sf"/>
</dbReference>
<dbReference type="OrthoDB" id="427924at2759"/>
<gene>
    <name evidence="3" type="ORF">FOZ60_004819</name>
</gene>
<dbReference type="EMBL" id="JABANP010000209">
    <property type="protein sequence ID" value="KAF4686757.1"/>
    <property type="molecule type" value="Genomic_DNA"/>
</dbReference>
<dbReference type="GO" id="GO:0015074">
    <property type="term" value="P:DNA integration"/>
    <property type="evidence" value="ECO:0007669"/>
    <property type="project" value="InterPro"/>
</dbReference>
<dbReference type="SUPFAM" id="SSF53098">
    <property type="entry name" value="Ribonuclease H-like"/>
    <property type="match status" value="1"/>
</dbReference>
<dbReference type="InterPro" id="IPR050951">
    <property type="entry name" value="Retrovirus_Pol_polyprotein"/>
</dbReference>
<dbReference type="Gene3D" id="3.30.420.10">
    <property type="entry name" value="Ribonuclease H-like superfamily/Ribonuclease H"/>
    <property type="match status" value="1"/>
</dbReference>
<evidence type="ECO:0000256" key="1">
    <source>
        <dbReference type="SAM" id="MobiDB-lite"/>
    </source>
</evidence>
<dbReference type="Proteomes" id="UP000541610">
    <property type="component" value="Unassembled WGS sequence"/>
</dbReference>
<feature type="region of interest" description="Disordered" evidence="1">
    <location>
        <begin position="471"/>
        <end position="563"/>
    </location>
</feature>
<evidence type="ECO:0000313" key="4">
    <source>
        <dbReference type="Proteomes" id="UP000541610"/>
    </source>
</evidence>
<dbReference type="PANTHER" id="PTHR37984:SF5">
    <property type="entry name" value="PROTEIN NYNRIN-LIKE"/>
    <property type="match status" value="1"/>
</dbReference>
<dbReference type="PANTHER" id="PTHR37984">
    <property type="entry name" value="PROTEIN CBG26694"/>
    <property type="match status" value="1"/>
</dbReference>
<proteinExistence type="predicted"/>
<dbReference type="AlphaFoldDB" id="A0A7J6NT86"/>
<dbReference type="Pfam" id="PF17921">
    <property type="entry name" value="Integrase_H2C2"/>
    <property type="match status" value="1"/>
</dbReference>
<feature type="compositionally biased region" description="Polar residues" evidence="1">
    <location>
        <begin position="553"/>
        <end position="563"/>
    </location>
</feature>
<evidence type="ECO:0000313" key="3">
    <source>
        <dbReference type="EMBL" id="KAF4686757.1"/>
    </source>
</evidence>
<sequence length="563" mass="61727">MSLKSTTQRYVLLPCGPLISNIPGPCVTLLAAQLRVLLDERDRLFRIVLQTPVGDTVKQRVLIASGAGRKLAYRLIVTRHVQWNHLGTKKLAARLSLEYFWKRMEATVRSALATCLPCTRAHALRTFRSSAGSRNVQSLRPFMVVGIDLYLPGLRSDGQAHRQQLQNDVSAMLLITCMATGFLKGCAIRGAVTASAVCECLEATFSGSIYPSIICSDNDAKFVATLTQRWCRSKHIVHCFAPIYSPLLCLWERGHREVTRCLRACINDSGDYGETSSSRKPWHTLVFECIDVLNGSPYDSSTWLSPRMLAFPYFSESAYYGGDPSSDDIINKMASFSSPQEAHHLRNEARASYRLKLLDYLQHWCTYRATSRARVLADQGRECDLKVQDKVYHLTSASSASKLASRVQGPYEVAELESGRATAVLVSPNGSRFRAWVGNLVKVPKNDFVDTEPTEPPCPWSLDGLPPITILPPPPRVAPKWPPPSPGNTAIDVPSSLGPFAPPKAVPQSVSSRPALTPKAAPQSVSSRPTLAPKAVPQSVSSRPTLAPKAVPQSVSSRPTLAL</sequence>
<accession>A0A7J6NT86</accession>